<feature type="compositionally biased region" description="Basic and acidic residues" evidence="10">
    <location>
        <begin position="67"/>
        <end position="80"/>
    </location>
</feature>
<dbReference type="PROSITE" id="PS50866">
    <property type="entry name" value="GOLD"/>
    <property type="match status" value="1"/>
</dbReference>
<evidence type="ECO:0000313" key="14">
    <source>
        <dbReference type="Proteomes" id="UP001370490"/>
    </source>
</evidence>
<evidence type="ECO:0000256" key="8">
    <source>
        <dbReference type="ARBA" id="ARBA00023136"/>
    </source>
</evidence>
<dbReference type="InterPro" id="IPR036273">
    <property type="entry name" value="CRAL/TRIO_N_dom_sf"/>
</dbReference>
<dbReference type="AlphaFoldDB" id="A0AAN8VPN9"/>
<keyword evidence="7" id="KW-0446">Lipid-binding</keyword>
<dbReference type="InterPro" id="IPR011074">
    <property type="entry name" value="CRAL/TRIO_N_dom"/>
</dbReference>
<dbReference type="SMART" id="SM01100">
    <property type="entry name" value="CRAL_TRIO_N"/>
    <property type="match status" value="1"/>
</dbReference>
<dbReference type="EMBL" id="JBAMMX010000006">
    <property type="protein sequence ID" value="KAK6937975.1"/>
    <property type="molecule type" value="Genomic_DNA"/>
</dbReference>
<evidence type="ECO:0000259" key="12">
    <source>
        <dbReference type="PROSITE" id="PS50866"/>
    </source>
</evidence>
<feature type="compositionally biased region" description="Basic and acidic residues" evidence="10">
    <location>
        <begin position="130"/>
        <end position="152"/>
    </location>
</feature>
<dbReference type="Proteomes" id="UP001370490">
    <property type="component" value="Unassembled WGS sequence"/>
</dbReference>
<evidence type="ECO:0000256" key="10">
    <source>
        <dbReference type="SAM" id="MobiDB-lite"/>
    </source>
</evidence>
<reference evidence="13 14" key="1">
    <citation type="submission" date="2023-12" db="EMBL/GenBank/DDBJ databases">
        <title>A high-quality genome assembly for Dillenia turbinata (Dilleniales).</title>
        <authorList>
            <person name="Chanderbali A."/>
        </authorList>
    </citation>
    <scope>NUCLEOTIDE SEQUENCE [LARGE SCALE GENOMIC DNA]</scope>
    <source>
        <strain evidence="13">LSX21</strain>
        <tissue evidence="13">Leaf</tissue>
    </source>
</reference>
<dbReference type="SUPFAM" id="SSF101576">
    <property type="entry name" value="Supernatant protein factor (SPF), C-terminal domain"/>
    <property type="match status" value="1"/>
</dbReference>
<evidence type="ECO:0000256" key="5">
    <source>
        <dbReference type="ARBA" id="ARBA00022490"/>
    </source>
</evidence>
<comment type="subcellular location">
    <subcellularLocation>
        <location evidence="2">Cytoplasm</location>
    </subcellularLocation>
    <subcellularLocation>
        <location evidence="1">Membrane</location>
    </subcellularLocation>
</comment>
<dbReference type="Pfam" id="PF25099">
    <property type="entry name" value="GOLD_PATL1_C"/>
    <property type="match status" value="1"/>
</dbReference>
<feature type="region of interest" description="Disordered" evidence="10">
    <location>
        <begin position="226"/>
        <end position="255"/>
    </location>
</feature>
<dbReference type="GO" id="GO:0016020">
    <property type="term" value="C:membrane"/>
    <property type="evidence" value="ECO:0007669"/>
    <property type="project" value="UniProtKB-SubCell"/>
</dbReference>
<feature type="domain" description="GOLD" evidence="12">
    <location>
        <begin position="461"/>
        <end position="592"/>
    </location>
</feature>
<evidence type="ECO:0000259" key="11">
    <source>
        <dbReference type="PROSITE" id="PS50191"/>
    </source>
</evidence>
<dbReference type="InterPro" id="IPR056794">
    <property type="entry name" value="PATL1-6_C_GOLD"/>
</dbReference>
<evidence type="ECO:0000256" key="4">
    <source>
        <dbReference type="ARBA" id="ARBA00022448"/>
    </source>
</evidence>
<dbReference type="PANTHER" id="PTHR45932:SF27">
    <property type="entry name" value="PATELLIN-2"/>
    <property type="match status" value="1"/>
</dbReference>
<keyword evidence="9" id="KW-0131">Cell cycle</keyword>
<dbReference type="InterPro" id="IPR001251">
    <property type="entry name" value="CRAL-TRIO_dom"/>
</dbReference>
<evidence type="ECO:0000313" key="13">
    <source>
        <dbReference type="EMBL" id="KAK6937975.1"/>
    </source>
</evidence>
<evidence type="ECO:0000256" key="6">
    <source>
        <dbReference type="ARBA" id="ARBA00022618"/>
    </source>
</evidence>
<dbReference type="GO" id="GO:0008289">
    <property type="term" value="F:lipid binding"/>
    <property type="evidence" value="ECO:0007669"/>
    <property type="project" value="UniProtKB-KW"/>
</dbReference>
<evidence type="ECO:0000256" key="2">
    <source>
        <dbReference type="ARBA" id="ARBA00004496"/>
    </source>
</evidence>
<evidence type="ECO:0000256" key="1">
    <source>
        <dbReference type="ARBA" id="ARBA00004370"/>
    </source>
</evidence>
<dbReference type="Gene3D" id="3.40.525.10">
    <property type="entry name" value="CRAL-TRIO lipid binding domain"/>
    <property type="match status" value="1"/>
</dbReference>
<dbReference type="PROSITE" id="PS50191">
    <property type="entry name" value="CRAL_TRIO"/>
    <property type="match status" value="1"/>
</dbReference>
<comment type="similarity">
    <text evidence="3">Belongs to the patellin family.</text>
</comment>
<evidence type="ECO:0000256" key="9">
    <source>
        <dbReference type="ARBA" id="ARBA00023306"/>
    </source>
</evidence>
<dbReference type="GO" id="GO:0005737">
    <property type="term" value="C:cytoplasm"/>
    <property type="evidence" value="ECO:0007669"/>
    <property type="project" value="UniProtKB-SubCell"/>
</dbReference>
<dbReference type="SUPFAM" id="SSF52087">
    <property type="entry name" value="CRAL/TRIO domain"/>
    <property type="match status" value="1"/>
</dbReference>
<accession>A0AAN8VPN9</accession>
<dbReference type="Pfam" id="PF00650">
    <property type="entry name" value="CRAL_TRIO"/>
    <property type="match status" value="1"/>
</dbReference>
<keyword evidence="14" id="KW-1185">Reference proteome</keyword>
<feature type="compositionally biased region" description="Basic and acidic residues" evidence="10">
    <location>
        <begin position="239"/>
        <end position="248"/>
    </location>
</feature>
<dbReference type="SMART" id="SM00516">
    <property type="entry name" value="SEC14"/>
    <property type="match status" value="1"/>
</dbReference>
<feature type="region of interest" description="Disordered" evidence="10">
    <location>
        <begin position="115"/>
        <end position="197"/>
    </location>
</feature>
<dbReference type="SUPFAM" id="SSF46938">
    <property type="entry name" value="CRAL/TRIO N-terminal domain"/>
    <property type="match status" value="1"/>
</dbReference>
<keyword evidence="6" id="KW-0132">Cell division</keyword>
<dbReference type="CDD" id="cd00170">
    <property type="entry name" value="SEC14"/>
    <property type="match status" value="1"/>
</dbReference>
<dbReference type="PRINTS" id="PR00180">
    <property type="entry name" value="CRETINALDHBP"/>
</dbReference>
<keyword evidence="4" id="KW-0813">Transport</keyword>
<evidence type="ECO:0000256" key="3">
    <source>
        <dbReference type="ARBA" id="ARBA00007155"/>
    </source>
</evidence>
<sequence length="596" mass="65989">MAEEPQKTAVVTEAPPASAAEELVVVSDVPAVDKPETAAEKELPPEPEPEPEAAAEKMAAVVEEVIEAEKPKEAAAEQEKIPQSVSFKEETNVVSDLPEAQKKALEEFKQLVQDALNKHEFTSPLPPPPSKEEEKPAEPTETKPEEEKKEVAEAAPEAEQPPPPPAAEVVETKEDAPPAPAGEEEKAPPPAELSESVVEAVTATAVDDDGAKTVEAIEETIVAVSVPPPAEEAAPAAEEPPKEEETVKEAPPPEPEEVHIWGIPLLGDEKGDTILLKFLRARDFKVKEAFAMLKNTVRWRKEFGIDALLEEDLGTDLDKVVYMHGFDKEGHPVCYNVFGEFQNKELYQNTFSDEEKRQKFLRWRIQFLEKSIRKLDFTPKGVCTIVQVNDLKNSPGLGMRELRSATKQALQLLQDNYPEFVAKQVFINVPWWYLAVNRMISPFLTQRTKSKFVFAGPSKSAETLFKYVPPEQVPVQYGGLSREGEQEFTTADGVTELTVKPASKETIEIPISEATVLVWEIRVLGWDVSYGSEFVPSMEGGYTVIVQKARKIAPADETVISSSYKTGEPGKVVITIDNQTSKKKKLLYRFKTKPSE</sequence>
<name>A0AAN8VPN9_9MAGN</name>
<organism evidence="13 14">
    <name type="scientific">Dillenia turbinata</name>
    <dbReference type="NCBI Taxonomy" id="194707"/>
    <lineage>
        <taxon>Eukaryota</taxon>
        <taxon>Viridiplantae</taxon>
        <taxon>Streptophyta</taxon>
        <taxon>Embryophyta</taxon>
        <taxon>Tracheophyta</taxon>
        <taxon>Spermatophyta</taxon>
        <taxon>Magnoliopsida</taxon>
        <taxon>eudicotyledons</taxon>
        <taxon>Gunneridae</taxon>
        <taxon>Pentapetalae</taxon>
        <taxon>Dilleniales</taxon>
        <taxon>Dilleniaceae</taxon>
        <taxon>Dillenia</taxon>
    </lineage>
</organism>
<dbReference type="PANTHER" id="PTHR45932">
    <property type="entry name" value="PATELLIN-1"/>
    <property type="match status" value="1"/>
</dbReference>
<feature type="domain" description="CRAL-TRIO" evidence="11">
    <location>
        <begin position="310"/>
        <end position="485"/>
    </location>
</feature>
<keyword evidence="8" id="KW-0472">Membrane</keyword>
<gene>
    <name evidence="13" type="ORF">RJ641_031483</name>
</gene>
<feature type="region of interest" description="Disordered" evidence="10">
    <location>
        <begin position="1"/>
        <end position="98"/>
    </location>
</feature>
<proteinExistence type="inferred from homology"/>
<comment type="caution">
    <text evidence="13">The sequence shown here is derived from an EMBL/GenBank/DDBJ whole genome shotgun (WGS) entry which is preliminary data.</text>
</comment>
<dbReference type="InterPro" id="IPR044834">
    <property type="entry name" value="PATL"/>
</dbReference>
<keyword evidence="5" id="KW-0963">Cytoplasm</keyword>
<dbReference type="InterPro" id="IPR036598">
    <property type="entry name" value="GOLD_dom_sf"/>
</dbReference>
<dbReference type="Pfam" id="PF03765">
    <property type="entry name" value="CRAL_TRIO_N"/>
    <property type="match status" value="1"/>
</dbReference>
<dbReference type="InterPro" id="IPR036865">
    <property type="entry name" value="CRAL-TRIO_dom_sf"/>
</dbReference>
<dbReference type="Gene3D" id="2.60.120.680">
    <property type="entry name" value="GOLD domain"/>
    <property type="match status" value="1"/>
</dbReference>
<evidence type="ECO:0000256" key="7">
    <source>
        <dbReference type="ARBA" id="ARBA00023121"/>
    </source>
</evidence>
<protein>
    <submittedName>
        <fullName evidence="13">CRAL/TRIO, N-terminal domain</fullName>
    </submittedName>
</protein>
<dbReference type="InterPro" id="IPR009038">
    <property type="entry name" value="GOLD_dom"/>
</dbReference>
<feature type="compositionally biased region" description="Basic and acidic residues" evidence="10">
    <location>
        <begin position="31"/>
        <end position="44"/>
    </location>
</feature>
<dbReference type="GO" id="GO:0051301">
    <property type="term" value="P:cell division"/>
    <property type="evidence" value="ECO:0007669"/>
    <property type="project" value="UniProtKB-KW"/>
</dbReference>